<evidence type="ECO:0000256" key="1">
    <source>
        <dbReference type="SAM" id="MobiDB-lite"/>
    </source>
</evidence>
<feature type="region of interest" description="Disordered" evidence="1">
    <location>
        <begin position="70"/>
        <end position="89"/>
    </location>
</feature>
<name>A0A834WGX8_9FABA</name>
<dbReference type="Proteomes" id="UP000634136">
    <property type="component" value="Unassembled WGS sequence"/>
</dbReference>
<gene>
    <name evidence="3" type="ORF">G2W53_024416</name>
</gene>
<evidence type="ECO:0000313" key="3">
    <source>
        <dbReference type="EMBL" id="KAF7818961.1"/>
    </source>
</evidence>
<feature type="chain" id="PRO_5032744433" evidence="2">
    <location>
        <begin position="26"/>
        <end position="89"/>
    </location>
</feature>
<keyword evidence="2" id="KW-0732">Signal</keyword>
<organism evidence="3 4">
    <name type="scientific">Senna tora</name>
    <dbReference type="NCBI Taxonomy" id="362788"/>
    <lineage>
        <taxon>Eukaryota</taxon>
        <taxon>Viridiplantae</taxon>
        <taxon>Streptophyta</taxon>
        <taxon>Embryophyta</taxon>
        <taxon>Tracheophyta</taxon>
        <taxon>Spermatophyta</taxon>
        <taxon>Magnoliopsida</taxon>
        <taxon>eudicotyledons</taxon>
        <taxon>Gunneridae</taxon>
        <taxon>Pentapetalae</taxon>
        <taxon>rosids</taxon>
        <taxon>fabids</taxon>
        <taxon>Fabales</taxon>
        <taxon>Fabaceae</taxon>
        <taxon>Caesalpinioideae</taxon>
        <taxon>Cassia clade</taxon>
        <taxon>Senna</taxon>
    </lineage>
</organism>
<evidence type="ECO:0000313" key="4">
    <source>
        <dbReference type="Proteomes" id="UP000634136"/>
    </source>
</evidence>
<evidence type="ECO:0000256" key="2">
    <source>
        <dbReference type="SAM" id="SignalP"/>
    </source>
</evidence>
<dbReference type="AlphaFoldDB" id="A0A834WGX8"/>
<comment type="caution">
    <text evidence="3">The sequence shown here is derived from an EMBL/GenBank/DDBJ whole genome shotgun (WGS) entry which is preliminary data.</text>
</comment>
<proteinExistence type="predicted"/>
<protein>
    <submittedName>
        <fullName evidence="3">CLAVATA3/ESR-related 39</fullName>
    </submittedName>
</protein>
<keyword evidence="4" id="KW-1185">Reference proteome</keyword>
<feature type="signal peptide" evidence="2">
    <location>
        <begin position="1"/>
        <end position="25"/>
    </location>
</feature>
<dbReference type="EMBL" id="JAAIUW010000008">
    <property type="protein sequence ID" value="KAF7818961.1"/>
    <property type="molecule type" value="Genomic_DNA"/>
</dbReference>
<reference evidence="3" key="1">
    <citation type="submission" date="2020-09" db="EMBL/GenBank/DDBJ databases">
        <title>Genome-Enabled Discovery of Anthraquinone Biosynthesis in Senna tora.</title>
        <authorList>
            <person name="Kang S.-H."/>
            <person name="Pandey R.P."/>
            <person name="Lee C.-M."/>
            <person name="Sim J.-S."/>
            <person name="Jeong J.-T."/>
            <person name="Choi B.-S."/>
            <person name="Jung M."/>
            <person name="Ginzburg D."/>
            <person name="Zhao K."/>
            <person name="Won S.Y."/>
            <person name="Oh T.-J."/>
            <person name="Yu Y."/>
            <person name="Kim N.-H."/>
            <person name="Lee O.R."/>
            <person name="Lee T.-H."/>
            <person name="Bashyal P."/>
            <person name="Kim T.-S."/>
            <person name="Lee W.-H."/>
            <person name="Kawkins C."/>
            <person name="Kim C.-K."/>
            <person name="Kim J.S."/>
            <person name="Ahn B.O."/>
            <person name="Rhee S.Y."/>
            <person name="Sohng J.K."/>
        </authorList>
    </citation>
    <scope>NUCLEOTIDE SEQUENCE</scope>
    <source>
        <tissue evidence="3">Leaf</tissue>
    </source>
</reference>
<dbReference type="OrthoDB" id="1435508at2759"/>
<accession>A0A834WGX8</accession>
<sequence>MRIIMCRVLGLILLLIVFFSSFCVAHEQRFSRDTRISRKLLSVSSVPEASVSTNVIDKLIISGKPKNKKAVEPSLRKAPPSVPNPIQNK</sequence>